<accession>A0A410GBC4</accession>
<dbReference type="AlphaFoldDB" id="A0A410GBC4"/>
<dbReference type="HAMAP" id="MF_00813">
    <property type="entry name" value="Allantoicase"/>
    <property type="match status" value="1"/>
</dbReference>
<feature type="domain" description="Allantoicase" evidence="3">
    <location>
        <begin position="35"/>
        <end position="181"/>
    </location>
</feature>
<dbReference type="Proteomes" id="UP000283474">
    <property type="component" value="Chromosome"/>
</dbReference>
<sequence length="352" mass="38709">MAVDNLPVGTIVNAAAADFPEFARRYVNLASADFGAKVLKCSDEFFASADRMLQSSEPVFIVGKFDDHGKWMDGWETRRKRVAGHDTAVVRLGMPGVIHGVDIDTSHFTGNFPPAASLDACYCAGDPDEDTVWTPIVAPISLKGNAHHFIDMAREQRTYTHLRLSIYPDGGVARLRVYGQPACDWAARDHSVSHEVSALANGGRIVAYSDAHYGTPFRVLMEGRGVNMGDGWETRRRREPGNDWCIVELGHAVTVDKIEVDTAHFKGNYPDRISLQAAHVSQATDQSLVTQAMFWPYLLEEQATGMDAQHFYEESTIKALGPVTHVKLNIIPDGGVSRLRVWGKLAAQGTQS</sequence>
<dbReference type="NCBIfam" id="TIGR02961">
    <property type="entry name" value="allantoicase"/>
    <property type="match status" value="1"/>
</dbReference>
<keyword evidence="5" id="KW-1185">Reference proteome</keyword>
<organism evidence="4 5">
    <name type="scientific">Pollutimonas thiosulfatoxidans</name>
    <dbReference type="NCBI Taxonomy" id="2028345"/>
    <lineage>
        <taxon>Bacteria</taxon>
        <taxon>Pseudomonadati</taxon>
        <taxon>Pseudomonadota</taxon>
        <taxon>Betaproteobacteria</taxon>
        <taxon>Burkholderiales</taxon>
        <taxon>Alcaligenaceae</taxon>
        <taxon>Pollutimonas</taxon>
    </lineage>
</organism>
<protein>
    <recommendedName>
        <fullName evidence="2">Probable allantoicase</fullName>
        <ecNumber evidence="2">3.5.3.4</ecNumber>
    </recommendedName>
    <alternativeName>
        <fullName evidence="2">Allantoate amidinohydrolase</fullName>
    </alternativeName>
</protein>
<dbReference type="InterPro" id="IPR005164">
    <property type="entry name" value="Allantoicase"/>
</dbReference>
<comment type="similarity">
    <text evidence="1 2">Belongs to the allantoicase family.</text>
</comment>
<dbReference type="OrthoDB" id="2078334at2"/>
<evidence type="ECO:0000259" key="3">
    <source>
        <dbReference type="Pfam" id="PF03561"/>
    </source>
</evidence>
<dbReference type="EC" id="3.5.3.4" evidence="2"/>
<reference evidence="4 5" key="1">
    <citation type="submission" date="2017-08" db="EMBL/GenBank/DDBJ databases">
        <authorList>
            <person name="Park S.-J."/>
            <person name="Kim H."/>
        </authorList>
    </citation>
    <scope>NUCLEOTIDE SEQUENCE [LARGE SCALE GENOMIC DNA]</scope>
    <source>
        <strain evidence="5">ye3</strain>
    </source>
</reference>
<dbReference type="GO" id="GO:0004037">
    <property type="term" value="F:allantoicase activity"/>
    <property type="evidence" value="ECO:0007669"/>
    <property type="project" value="UniProtKB-UniRule"/>
</dbReference>
<proteinExistence type="inferred from homology"/>
<evidence type="ECO:0000313" key="4">
    <source>
        <dbReference type="EMBL" id="QAA93588.1"/>
    </source>
</evidence>
<dbReference type="Pfam" id="PF03561">
    <property type="entry name" value="Allantoicase"/>
    <property type="match status" value="2"/>
</dbReference>
<dbReference type="Gene3D" id="2.60.120.260">
    <property type="entry name" value="Galactose-binding domain-like"/>
    <property type="match status" value="2"/>
</dbReference>
<name>A0A410GBC4_9BURK</name>
<evidence type="ECO:0000256" key="1">
    <source>
        <dbReference type="ARBA" id="ARBA00009242"/>
    </source>
</evidence>
<comment type="pathway">
    <text evidence="2">Nitrogen metabolism; (S)-allantoin degradation; (S)-ureidoglycolate from allantoate (aminidohydrolase route): step 1/1.</text>
</comment>
<dbReference type="PANTHER" id="PTHR12045:SF3">
    <property type="entry name" value="INACTIVE ALLANTOICASE-RELATED"/>
    <property type="match status" value="1"/>
</dbReference>
<dbReference type="GO" id="GO:0006144">
    <property type="term" value="P:purine nucleobase metabolic process"/>
    <property type="evidence" value="ECO:0007669"/>
    <property type="project" value="UniProtKB-KW"/>
</dbReference>
<dbReference type="KEGG" id="pus:CKA81_06865"/>
<comment type="catalytic activity">
    <reaction evidence="2">
        <text>allantoate + H2O = (S)-ureidoglycolate + urea</text>
        <dbReference type="Rhea" id="RHEA:11016"/>
        <dbReference type="ChEBI" id="CHEBI:15377"/>
        <dbReference type="ChEBI" id="CHEBI:16199"/>
        <dbReference type="ChEBI" id="CHEBI:17536"/>
        <dbReference type="ChEBI" id="CHEBI:57296"/>
        <dbReference type="EC" id="3.5.3.4"/>
    </reaction>
</comment>
<evidence type="ECO:0000313" key="5">
    <source>
        <dbReference type="Proteomes" id="UP000283474"/>
    </source>
</evidence>
<dbReference type="InterPro" id="IPR015908">
    <property type="entry name" value="Allantoicase_dom"/>
</dbReference>
<dbReference type="EMBL" id="CP022987">
    <property type="protein sequence ID" value="QAA93588.1"/>
    <property type="molecule type" value="Genomic_DNA"/>
</dbReference>
<dbReference type="RefSeq" id="WP_128354630.1">
    <property type="nucleotide sequence ID" value="NZ_CP022987.1"/>
</dbReference>
<keyword evidence="2" id="KW-0378">Hydrolase</keyword>
<dbReference type="SUPFAM" id="SSF49785">
    <property type="entry name" value="Galactose-binding domain-like"/>
    <property type="match status" value="2"/>
</dbReference>
<evidence type="ECO:0000256" key="2">
    <source>
        <dbReference type="HAMAP-Rule" id="MF_00813"/>
    </source>
</evidence>
<dbReference type="PANTHER" id="PTHR12045">
    <property type="entry name" value="ALLANTOICASE"/>
    <property type="match status" value="1"/>
</dbReference>
<gene>
    <name evidence="2 4" type="primary">alc</name>
    <name evidence="4" type="ORF">CKA81_06865</name>
</gene>
<dbReference type="UniPathway" id="UPA00395">
    <property type="reaction ID" value="UER00654"/>
</dbReference>
<keyword evidence="2" id="KW-0659">Purine metabolism</keyword>
<dbReference type="GO" id="GO:0000256">
    <property type="term" value="P:allantoin catabolic process"/>
    <property type="evidence" value="ECO:0007669"/>
    <property type="project" value="UniProtKB-UniRule"/>
</dbReference>
<dbReference type="InterPro" id="IPR008979">
    <property type="entry name" value="Galactose-bd-like_sf"/>
</dbReference>
<dbReference type="PIRSF" id="PIRSF016516">
    <property type="entry name" value="Allantoicase"/>
    <property type="match status" value="1"/>
</dbReference>
<feature type="domain" description="Allantoicase" evidence="3">
    <location>
        <begin position="202"/>
        <end position="345"/>
    </location>
</feature>